<accession>A0A8K0GB00</accession>
<evidence type="ECO:0000313" key="3">
    <source>
        <dbReference type="Proteomes" id="UP000801492"/>
    </source>
</evidence>
<dbReference type="Proteomes" id="UP000801492">
    <property type="component" value="Unassembled WGS sequence"/>
</dbReference>
<reference evidence="2" key="1">
    <citation type="submission" date="2019-08" db="EMBL/GenBank/DDBJ databases">
        <title>The genome of the North American firefly Photinus pyralis.</title>
        <authorList>
            <consortium name="Photinus pyralis genome working group"/>
            <person name="Fallon T.R."/>
            <person name="Sander Lower S.E."/>
            <person name="Weng J.-K."/>
        </authorList>
    </citation>
    <scope>NUCLEOTIDE SEQUENCE</scope>
    <source>
        <strain evidence="2">TRF0915ILg1</strain>
        <tissue evidence="2">Whole body</tissue>
    </source>
</reference>
<evidence type="ECO:0000313" key="2">
    <source>
        <dbReference type="EMBL" id="KAF2892829.1"/>
    </source>
</evidence>
<comment type="caution">
    <text evidence="2">The sequence shown here is derived from an EMBL/GenBank/DDBJ whole genome shotgun (WGS) entry which is preliminary data.</text>
</comment>
<dbReference type="EMBL" id="VTPC01008439">
    <property type="protein sequence ID" value="KAF2892829.1"/>
    <property type="molecule type" value="Genomic_DNA"/>
</dbReference>
<evidence type="ECO:0000256" key="1">
    <source>
        <dbReference type="SAM" id="SignalP"/>
    </source>
</evidence>
<dbReference type="OrthoDB" id="10545934at2759"/>
<name>A0A8K0GB00_IGNLU</name>
<feature type="signal peptide" evidence="1">
    <location>
        <begin position="1"/>
        <end position="20"/>
    </location>
</feature>
<sequence length="160" mass="16797">MVRTQVLVIFTFCVLAGVNSEDVIYRGTSKDGTYNEIRHSQGPGGQTKVVTTFSSRVLGGNGRKGPVLANRMFGLEPFGLSQLPGPGFPSPQNIFNSALPQGPFPYNPPAPFQPFGPPVGSPFQQHPLGANPISQVFGSGLEAAPAIPGIPSFGPQLPVI</sequence>
<dbReference type="AlphaFoldDB" id="A0A8K0GB00"/>
<keyword evidence="1" id="KW-0732">Signal</keyword>
<organism evidence="2 3">
    <name type="scientific">Ignelater luminosus</name>
    <name type="common">Cucubano</name>
    <name type="synonym">Pyrophorus luminosus</name>
    <dbReference type="NCBI Taxonomy" id="2038154"/>
    <lineage>
        <taxon>Eukaryota</taxon>
        <taxon>Metazoa</taxon>
        <taxon>Ecdysozoa</taxon>
        <taxon>Arthropoda</taxon>
        <taxon>Hexapoda</taxon>
        <taxon>Insecta</taxon>
        <taxon>Pterygota</taxon>
        <taxon>Neoptera</taxon>
        <taxon>Endopterygota</taxon>
        <taxon>Coleoptera</taxon>
        <taxon>Polyphaga</taxon>
        <taxon>Elateriformia</taxon>
        <taxon>Elateroidea</taxon>
        <taxon>Elateridae</taxon>
        <taxon>Agrypninae</taxon>
        <taxon>Pyrophorini</taxon>
        <taxon>Ignelater</taxon>
    </lineage>
</organism>
<keyword evidence="3" id="KW-1185">Reference proteome</keyword>
<gene>
    <name evidence="2" type="ORF">ILUMI_13344</name>
</gene>
<proteinExistence type="predicted"/>
<protein>
    <submittedName>
        <fullName evidence="2">Uncharacterized protein</fullName>
    </submittedName>
</protein>
<feature type="chain" id="PRO_5035431914" evidence="1">
    <location>
        <begin position="21"/>
        <end position="160"/>
    </location>
</feature>